<evidence type="ECO:0000313" key="2">
    <source>
        <dbReference type="EMBL" id="GER56808.1"/>
    </source>
</evidence>
<dbReference type="EMBL" id="BKCP01012737">
    <property type="protein sequence ID" value="GER56808.1"/>
    <property type="molecule type" value="Genomic_DNA"/>
</dbReference>
<keyword evidence="3" id="KW-1185">Reference proteome</keyword>
<feature type="transmembrane region" description="Helical" evidence="1">
    <location>
        <begin position="95"/>
        <end position="119"/>
    </location>
</feature>
<comment type="caution">
    <text evidence="2">The sequence shown here is derived from an EMBL/GenBank/DDBJ whole genome shotgun (WGS) entry which is preliminary data.</text>
</comment>
<name>A0A5A7RI61_STRAF</name>
<keyword evidence="1" id="KW-0472">Membrane</keyword>
<evidence type="ECO:0000313" key="3">
    <source>
        <dbReference type="Proteomes" id="UP000325081"/>
    </source>
</evidence>
<keyword evidence="1" id="KW-0812">Transmembrane</keyword>
<reference evidence="3" key="1">
    <citation type="journal article" date="2019" name="Curr. Biol.">
        <title>Genome Sequence of Striga asiatica Provides Insight into the Evolution of Plant Parasitism.</title>
        <authorList>
            <person name="Yoshida S."/>
            <person name="Kim S."/>
            <person name="Wafula E.K."/>
            <person name="Tanskanen J."/>
            <person name="Kim Y.M."/>
            <person name="Honaas L."/>
            <person name="Yang Z."/>
            <person name="Spallek T."/>
            <person name="Conn C.E."/>
            <person name="Ichihashi Y."/>
            <person name="Cheong K."/>
            <person name="Cui S."/>
            <person name="Der J.P."/>
            <person name="Gundlach H."/>
            <person name="Jiao Y."/>
            <person name="Hori C."/>
            <person name="Ishida J.K."/>
            <person name="Kasahara H."/>
            <person name="Kiba T."/>
            <person name="Kim M.S."/>
            <person name="Koo N."/>
            <person name="Laohavisit A."/>
            <person name="Lee Y.H."/>
            <person name="Lumba S."/>
            <person name="McCourt P."/>
            <person name="Mortimer J.C."/>
            <person name="Mutuku J.M."/>
            <person name="Nomura T."/>
            <person name="Sasaki-Sekimoto Y."/>
            <person name="Seto Y."/>
            <person name="Wang Y."/>
            <person name="Wakatake T."/>
            <person name="Sakakibara H."/>
            <person name="Demura T."/>
            <person name="Yamaguchi S."/>
            <person name="Yoneyama K."/>
            <person name="Manabe R.I."/>
            <person name="Nelson D.C."/>
            <person name="Schulman A.H."/>
            <person name="Timko M.P."/>
            <person name="dePamphilis C.W."/>
            <person name="Choi D."/>
            <person name="Shirasu K."/>
        </authorList>
    </citation>
    <scope>NUCLEOTIDE SEQUENCE [LARGE SCALE GENOMIC DNA]</scope>
    <source>
        <strain evidence="3">cv. UVA1</strain>
    </source>
</reference>
<accession>A0A5A7RI61</accession>
<organism evidence="2 3">
    <name type="scientific">Striga asiatica</name>
    <name type="common">Asiatic witchweed</name>
    <name type="synonym">Buchnera asiatica</name>
    <dbReference type="NCBI Taxonomy" id="4170"/>
    <lineage>
        <taxon>Eukaryota</taxon>
        <taxon>Viridiplantae</taxon>
        <taxon>Streptophyta</taxon>
        <taxon>Embryophyta</taxon>
        <taxon>Tracheophyta</taxon>
        <taxon>Spermatophyta</taxon>
        <taxon>Magnoliopsida</taxon>
        <taxon>eudicotyledons</taxon>
        <taxon>Gunneridae</taxon>
        <taxon>Pentapetalae</taxon>
        <taxon>asterids</taxon>
        <taxon>lamiids</taxon>
        <taxon>Lamiales</taxon>
        <taxon>Orobanchaceae</taxon>
        <taxon>Buchnereae</taxon>
        <taxon>Striga</taxon>
    </lineage>
</organism>
<sequence>MAIRNLFMKWLTLLSTPSHTREFNGALGEPSPVKTSEMADTLQKQEKAEIFKAVLCYFWGLGATIKIPLLVFTPVYIAVNIMYGSEVSKELTPLWIMGPLITALNVKIFSAIFGFYVFAFKQMFKIVMKIPVYSLLVHQYIFQGKLKETMLVYIWGQPLEVINNTDRNVLLGKRIEDLRGWLYESYLDFCDFMWPFYRKLLKVMRKCHLL</sequence>
<feature type="transmembrane region" description="Helical" evidence="1">
    <location>
        <begin position="54"/>
        <end position="83"/>
    </location>
</feature>
<keyword evidence="1" id="KW-1133">Transmembrane helix</keyword>
<evidence type="ECO:0000256" key="1">
    <source>
        <dbReference type="SAM" id="Phobius"/>
    </source>
</evidence>
<protein>
    <submittedName>
        <fullName evidence="2">Uncharacterized protein</fullName>
    </submittedName>
</protein>
<proteinExistence type="predicted"/>
<gene>
    <name evidence="2" type="ORF">STAS_34545</name>
</gene>
<dbReference type="AlphaFoldDB" id="A0A5A7RI61"/>
<dbReference type="Proteomes" id="UP000325081">
    <property type="component" value="Unassembled WGS sequence"/>
</dbReference>
<dbReference type="PANTHER" id="PTHR48223">
    <property type="entry name" value="DEFECTIVE 2759, PUTATIVE ISOFORM 1-RELATED"/>
    <property type="match status" value="1"/>
</dbReference>
<dbReference type="OrthoDB" id="748739at2759"/>
<dbReference type="PANTHER" id="PTHR48223:SF1">
    <property type="entry name" value="ABC TRANSMEMBRANE TYPE-1 DOMAIN-CONTAINING PROTEIN"/>
    <property type="match status" value="1"/>
</dbReference>